<gene>
    <name evidence="3" type="ORF">ACJDTP_26575</name>
</gene>
<feature type="region of interest" description="Disordered" evidence="1">
    <location>
        <begin position="1"/>
        <end position="23"/>
    </location>
</feature>
<evidence type="ECO:0000313" key="3">
    <source>
        <dbReference type="EMBL" id="MFL0168631.1"/>
    </source>
</evidence>
<organism evidence="3 4">
    <name type="scientific">Candidatus Clostridium helianthi</name>
    <dbReference type="NCBI Taxonomy" id="3381660"/>
    <lineage>
        <taxon>Bacteria</taxon>
        <taxon>Bacillati</taxon>
        <taxon>Bacillota</taxon>
        <taxon>Clostridia</taxon>
        <taxon>Eubacteriales</taxon>
        <taxon>Clostridiaceae</taxon>
        <taxon>Clostridium</taxon>
    </lineage>
</organism>
<dbReference type="SUPFAM" id="SSF53474">
    <property type="entry name" value="alpha/beta-Hydrolases"/>
    <property type="match status" value="1"/>
</dbReference>
<dbReference type="GO" id="GO:0016787">
    <property type="term" value="F:hydrolase activity"/>
    <property type="evidence" value="ECO:0007669"/>
    <property type="project" value="UniProtKB-KW"/>
</dbReference>
<keyword evidence="4" id="KW-1185">Reference proteome</keyword>
<dbReference type="InterPro" id="IPR001375">
    <property type="entry name" value="Peptidase_S9_cat"/>
</dbReference>
<name>A0ABW8SCI6_9CLOT</name>
<keyword evidence="3" id="KW-0378">Hydrolase</keyword>
<dbReference type="Gene3D" id="3.40.50.1820">
    <property type="entry name" value="alpha/beta hydrolase"/>
    <property type="match status" value="1"/>
</dbReference>
<dbReference type="Proteomes" id="UP001623600">
    <property type="component" value="Unassembled WGS sequence"/>
</dbReference>
<feature type="domain" description="Peptidase S9 prolyl oligopeptidase catalytic" evidence="2">
    <location>
        <begin position="10"/>
        <end position="97"/>
    </location>
</feature>
<comment type="caution">
    <text evidence="3">The sequence shown here is derived from an EMBL/GenBank/DDBJ whole genome shotgun (WGS) entry which is preliminary data.</text>
</comment>
<dbReference type="EC" id="3.4.-.-" evidence="3"/>
<reference evidence="3 4" key="1">
    <citation type="submission" date="2024-11" db="EMBL/GenBank/DDBJ databases">
        <authorList>
            <person name="Heng Y.C."/>
            <person name="Lim A.C.H."/>
            <person name="Lee J.K.Y."/>
            <person name="Kittelmann S."/>
        </authorList>
    </citation>
    <scope>NUCLEOTIDE SEQUENCE [LARGE SCALE GENOMIC DNA]</scope>
    <source>
        <strain evidence="3 4">WILCCON 0112</strain>
    </source>
</reference>
<dbReference type="Pfam" id="PF00326">
    <property type="entry name" value="Peptidase_S9"/>
    <property type="match status" value="1"/>
</dbReference>
<sequence>MSCSALLGGSEETKPELTREASPAFHVNEKSAPMLIMHGDSDPLVPYSQSFLMHDNMAAAGKECDLYILKGAGHGSDEFWQDSTKENICYFFNKHLK</sequence>
<evidence type="ECO:0000313" key="4">
    <source>
        <dbReference type="Proteomes" id="UP001623600"/>
    </source>
</evidence>
<proteinExistence type="predicted"/>
<dbReference type="RefSeq" id="WP_406762900.1">
    <property type="nucleotide sequence ID" value="NZ_JBJIAB010000066.1"/>
</dbReference>
<evidence type="ECO:0000259" key="2">
    <source>
        <dbReference type="Pfam" id="PF00326"/>
    </source>
</evidence>
<dbReference type="EMBL" id="JBJIAB010000066">
    <property type="protein sequence ID" value="MFL0168631.1"/>
    <property type="molecule type" value="Genomic_DNA"/>
</dbReference>
<dbReference type="InterPro" id="IPR029058">
    <property type="entry name" value="AB_hydrolase_fold"/>
</dbReference>
<accession>A0ABW8SCI6</accession>
<evidence type="ECO:0000256" key="1">
    <source>
        <dbReference type="SAM" id="MobiDB-lite"/>
    </source>
</evidence>
<protein>
    <submittedName>
        <fullName evidence="3">Alpha/beta hydrolase family protein</fullName>
        <ecNumber evidence="3">3.4.-.-</ecNumber>
    </submittedName>
</protein>